<dbReference type="RefSeq" id="WP_329405881.1">
    <property type="nucleotide sequence ID" value="NZ_CP109441.1"/>
</dbReference>
<gene>
    <name evidence="2" type="ORF">OG563_29950</name>
</gene>
<evidence type="ECO:0000313" key="2">
    <source>
        <dbReference type="EMBL" id="WUV43434.1"/>
    </source>
</evidence>
<dbReference type="Gene3D" id="3.40.50.720">
    <property type="entry name" value="NAD(P)-binding Rossmann-like Domain"/>
    <property type="match status" value="1"/>
</dbReference>
<dbReference type="SUPFAM" id="SSF51735">
    <property type="entry name" value="NAD(P)-binding Rossmann-fold domains"/>
    <property type="match status" value="1"/>
</dbReference>
<dbReference type="PANTHER" id="PTHR12126">
    <property type="entry name" value="NADH-UBIQUINONE OXIDOREDUCTASE 39 KDA SUBUNIT-RELATED"/>
    <property type="match status" value="1"/>
</dbReference>
<dbReference type="Pfam" id="PF13460">
    <property type="entry name" value="NAD_binding_10"/>
    <property type="match status" value="1"/>
</dbReference>
<name>A0ABZ1YJM5_9NOCA</name>
<dbReference type="InterPro" id="IPR016040">
    <property type="entry name" value="NAD(P)-bd_dom"/>
</dbReference>
<organism evidence="2 3">
    <name type="scientific">Nocardia vinacea</name>
    <dbReference type="NCBI Taxonomy" id="96468"/>
    <lineage>
        <taxon>Bacteria</taxon>
        <taxon>Bacillati</taxon>
        <taxon>Actinomycetota</taxon>
        <taxon>Actinomycetes</taxon>
        <taxon>Mycobacteriales</taxon>
        <taxon>Nocardiaceae</taxon>
        <taxon>Nocardia</taxon>
    </lineage>
</organism>
<protein>
    <submittedName>
        <fullName evidence="2">NAD(P)H-binding protein</fullName>
    </submittedName>
</protein>
<evidence type="ECO:0000259" key="1">
    <source>
        <dbReference type="Pfam" id="PF13460"/>
    </source>
</evidence>
<dbReference type="EMBL" id="CP109441">
    <property type="protein sequence ID" value="WUV43434.1"/>
    <property type="molecule type" value="Genomic_DNA"/>
</dbReference>
<proteinExistence type="predicted"/>
<dbReference type="InterPro" id="IPR036291">
    <property type="entry name" value="NAD(P)-bd_dom_sf"/>
</dbReference>
<dbReference type="InterPro" id="IPR051207">
    <property type="entry name" value="ComplexI_NDUFA9_subunit"/>
</dbReference>
<sequence length="254" mass="27077">MQVAVIGGTGVLGAAVVRELSTRGHRVRVVSRTAPADRTLEHRSADLTTGSGLESALDGCDTVVDAVSARSRTRSVMVDGVRRLLAAEKQAGIGHHVEISIVGCDLVPFGYYNAKVDQEQVVTAGEIPWTLLRASQFHELVTEILALSARWRLAPRSPAKIQPIDVDAVATRLADAVDNGPAGRIPDIAGPTVHTLTELADIYREHIGRKLLPLPVPIPGRAGRALRSGALCLDGNGDAIGIGYAEWLSRRITR</sequence>
<evidence type="ECO:0000313" key="3">
    <source>
        <dbReference type="Proteomes" id="UP001432062"/>
    </source>
</evidence>
<accession>A0ABZ1YJM5</accession>
<reference evidence="2" key="1">
    <citation type="submission" date="2022-10" db="EMBL/GenBank/DDBJ databases">
        <title>The complete genomes of actinobacterial strains from the NBC collection.</title>
        <authorList>
            <person name="Joergensen T.S."/>
            <person name="Alvarez Arevalo M."/>
            <person name="Sterndorff E.B."/>
            <person name="Faurdal D."/>
            <person name="Vuksanovic O."/>
            <person name="Mourched A.-S."/>
            <person name="Charusanti P."/>
            <person name="Shaw S."/>
            <person name="Blin K."/>
            <person name="Weber T."/>
        </authorList>
    </citation>
    <scope>NUCLEOTIDE SEQUENCE</scope>
    <source>
        <strain evidence="2">NBC_01482</strain>
    </source>
</reference>
<feature type="domain" description="NAD(P)-binding" evidence="1">
    <location>
        <begin position="7"/>
        <end position="139"/>
    </location>
</feature>
<keyword evidence="3" id="KW-1185">Reference proteome</keyword>
<dbReference type="PANTHER" id="PTHR12126:SF11">
    <property type="entry name" value="NADH DEHYDROGENASE [UBIQUINONE] 1 ALPHA SUBCOMPLEX SUBUNIT 9, MITOCHONDRIAL"/>
    <property type="match status" value="1"/>
</dbReference>
<dbReference type="Proteomes" id="UP001432062">
    <property type="component" value="Chromosome"/>
</dbReference>